<keyword evidence="3" id="KW-1185">Reference proteome</keyword>
<accession>A0AAD5PU74</accession>
<feature type="signal peptide" evidence="1">
    <location>
        <begin position="1"/>
        <end position="23"/>
    </location>
</feature>
<dbReference type="PANTHER" id="PTHR47364:SF2">
    <property type="entry name" value="CYSTEINE PROTEINASE INHIBITOR 5"/>
    <property type="match status" value="1"/>
</dbReference>
<dbReference type="EMBL" id="WJBH02000007">
    <property type="protein sequence ID" value="KAI9555405.1"/>
    <property type="molecule type" value="Genomic_DNA"/>
</dbReference>
<reference evidence="2 3" key="1">
    <citation type="submission" date="2022-05" db="EMBL/GenBank/DDBJ databases">
        <title>A multi-omics perspective on studying reproductive biology in Daphnia sinensis.</title>
        <authorList>
            <person name="Jia J."/>
        </authorList>
    </citation>
    <scope>NUCLEOTIDE SEQUENCE [LARGE SCALE GENOMIC DNA]</scope>
    <source>
        <strain evidence="2 3">WSL</strain>
    </source>
</reference>
<dbReference type="PANTHER" id="PTHR47364">
    <property type="entry name" value="CYSTEINE PROTEINASE INHIBITOR 5"/>
    <property type="match status" value="1"/>
</dbReference>
<evidence type="ECO:0000313" key="2">
    <source>
        <dbReference type="EMBL" id="KAI9555405.1"/>
    </source>
</evidence>
<comment type="caution">
    <text evidence="2">The sequence shown here is derived from an EMBL/GenBank/DDBJ whole genome shotgun (WGS) entry which is preliminary data.</text>
</comment>
<dbReference type="Proteomes" id="UP000820818">
    <property type="component" value="Linkage Group LG7"/>
</dbReference>
<keyword evidence="1" id="KW-0732">Signal</keyword>
<evidence type="ECO:0000313" key="3">
    <source>
        <dbReference type="Proteomes" id="UP000820818"/>
    </source>
</evidence>
<name>A0AAD5PU74_9CRUS</name>
<evidence type="ECO:0000256" key="1">
    <source>
        <dbReference type="SAM" id="SignalP"/>
    </source>
</evidence>
<dbReference type="AlphaFoldDB" id="A0AAD5PU74"/>
<protein>
    <submittedName>
        <fullName evidence="2">Uncharacterized protein</fullName>
    </submittedName>
</protein>
<gene>
    <name evidence="2" type="ORF">GHT06_017920</name>
</gene>
<dbReference type="Gene3D" id="3.10.450.10">
    <property type="match status" value="1"/>
</dbReference>
<sequence>MIHLPATLSLLVFVVLIINSAGSASLPKANETEPLLPDGFLPMNVSDSNTENVAIFAARKISSAYLSEPVKLIKIVRSDSEIFDTNGVKVNMTVELEKGVDIILLCEVLVFSNTGQDAQWTKDDLTLIDYACSPATNASVGVYEENMLPVTEVSLVHVNDTKINDIVGFATDAIIATINAETTLNLAEIIKAEWQSTSTCINYKLTLKLTSLDGEDTVCEVIVSDPTTEEATKTRELSYYNCSLNDPSSIEFEVDIPEKAVLSKWVSA</sequence>
<feature type="chain" id="PRO_5041921029" evidence="1">
    <location>
        <begin position="24"/>
        <end position="268"/>
    </location>
</feature>
<organism evidence="2 3">
    <name type="scientific">Daphnia sinensis</name>
    <dbReference type="NCBI Taxonomy" id="1820382"/>
    <lineage>
        <taxon>Eukaryota</taxon>
        <taxon>Metazoa</taxon>
        <taxon>Ecdysozoa</taxon>
        <taxon>Arthropoda</taxon>
        <taxon>Crustacea</taxon>
        <taxon>Branchiopoda</taxon>
        <taxon>Diplostraca</taxon>
        <taxon>Cladocera</taxon>
        <taxon>Anomopoda</taxon>
        <taxon>Daphniidae</taxon>
        <taxon>Daphnia</taxon>
        <taxon>Daphnia similis group</taxon>
    </lineage>
</organism>
<proteinExistence type="predicted"/>